<name>A0A699RJA0_TANCI</name>
<gene>
    <name evidence="1" type="ORF">Tci_857458</name>
</gene>
<dbReference type="EMBL" id="BKCJ011100202">
    <property type="protein sequence ID" value="GFC85488.1"/>
    <property type="molecule type" value="Genomic_DNA"/>
</dbReference>
<proteinExistence type="predicted"/>
<feature type="non-terminal residue" evidence="1">
    <location>
        <position position="1"/>
    </location>
</feature>
<organism evidence="1">
    <name type="scientific">Tanacetum cinerariifolium</name>
    <name type="common">Dalmatian daisy</name>
    <name type="synonym">Chrysanthemum cinerariifolium</name>
    <dbReference type="NCBI Taxonomy" id="118510"/>
    <lineage>
        <taxon>Eukaryota</taxon>
        <taxon>Viridiplantae</taxon>
        <taxon>Streptophyta</taxon>
        <taxon>Embryophyta</taxon>
        <taxon>Tracheophyta</taxon>
        <taxon>Spermatophyta</taxon>
        <taxon>Magnoliopsida</taxon>
        <taxon>eudicotyledons</taxon>
        <taxon>Gunneridae</taxon>
        <taxon>Pentapetalae</taxon>
        <taxon>asterids</taxon>
        <taxon>campanulids</taxon>
        <taxon>Asterales</taxon>
        <taxon>Asteraceae</taxon>
        <taxon>Asteroideae</taxon>
        <taxon>Anthemideae</taxon>
        <taxon>Anthemidinae</taxon>
        <taxon>Tanacetum</taxon>
    </lineage>
</organism>
<protein>
    <submittedName>
        <fullName evidence="1">Uncharacterized protein</fullName>
    </submittedName>
</protein>
<sequence length="30" mass="3040">LLPAMLLQAQAGEGAEVAAQAIPQHMPAPD</sequence>
<evidence type="ECO:0000313" key="1">
    <source>
        <dbReference type="EMBL" id="GFC85488.1"/>
    </source>
</evidence>
<comment type="caution">
    <text evidence="1">The sequence shown here is derived from an EMBL/GenBank/DDBJ whole genome shotgun (WGS) entry which is preliminary data.</text>
</comment>
<dbReference type="AlphaFoldDB" id="A0A699RJA0"/>
<accession>A0A699RJA0</accession>
<reference evidence="1" key="1">
    <citation type="journal article" date="2019" name="Sci. Rep.">
        <title>Draft genome of Tanacetum cinerariifolium, the natural source of mosquito coil.</title>
        <authorList>
            <person name="Yamashiro T."/>
            <person name="Shiraishi A."/>
            <person name="Satake H."/>
            <person name="Nakayama K."/>
        </authorList>
    </citation>
    <scope>NUCLEOTIDE SEQUENCE</scope>
</reference>